<dbReference type="Gene3D" id="3.40.1520.10">
    <property type="entry name" value="Ta1353-like"/>
    <property type="match status" value="1"/>
</dbReference>
<sequence>MYNLLRPANPVQIIVAQTEQGRGILGVIKHLA</sequence>
<dbReference type="InterPro" id="IPR007153">
    <property type="entry name" value="Adenosine_kinase"/>
</dbReference>
<dbReference type="SUPFAM" id="SSF103165">
    <property type="entry name" value="Ta1353-like"/>
    <property type="match status" value="1"/>
</dbReference>
<evidence type="ECO:0000313" key="1">
    <source>
        <dbReference type="EMBL" id="MBH8555668.1"/>
    </source>
</evidence>
<organism evidence="1 2">
    <name type="scientific">Atlanticothrix silvestris CENA357</name>
    <dbReference type="NCBI Taxonomy" id="1725252"/>
    <lineage>
        <taxon>Bacteria</taxon>
        <taxon>Bacillati</taxon>
        <taxon>Cyanobacteriota</taxon>
        <taxon>Cyanophyceae</taxon>
        <taxon>Nostocales</taxon>
        <taxon>Nodulariaceae</taxon>
        <taxon>Atlanticothrix</taxon>
        <taxon>Atlanticothrix silvestris</taxon>
    </lineage>
</organism>
<protein>
    <submittedName>
        <fullName evidence="1">Uncharacterized protein</fullName>
    </submittedName>
</protein>
<keyword evidence="2" id="KW-1185">Reference proteome</keyword>
<proteinExistence type="predicted"/>
<reference evidence="1 2" key="1">
    <citation type="journal article" date="2021" name="Int. J. Syst. Evol. Microbiol.">
        <title>Amazonocrinis nigriterrae gen. nov., sp. nov., Atlanticothrix silvestris gen. nov., sp. nov. and Dendronalium phyllosphericum gen. nov., sp. nov., nostocacean cyanobacteria from Brazilian environments.</title>
        <authorList>
            <person name="Alvarenga D.O."/>
            <person name="Andreote A.P.D."/>
            <person name="Branco L.H.Z."/>
            <person name="Delbaje E."/>
            <person name="Cruz R.B."/>
            <person name="Varani A.M."/>
            <person name="Fiore M.F."/>
        </authorList>
    </citation>
    <scope>NUCLEOTIDE SEQUENCE [LARGE SCALE GENOMIC DNA]</scope>
    <source>
        <strain evidence="1 2">CENA357</strain>
    </source>
</reference>
<dbReference type="Pfam" id="PF04008">
    <property type="entry name" value="Adenosine_kin"/>
    <property type="match status" value="1"/>
</dbReference>
<comment type="caution">
    <text evidence="1">The sequence shown here is derived from an EMBL/GenBank/DDBJ whole genome shotgun (WGS) entry which is preliminary data.</text>
</comment>
<dbReference type="InterPro" id="IPR036902">
    <property type="entry name" value="Ta1353-like_sf"/>
</dbReference>
<dbReference type="AlphaFoldDB" id="A0A8J7HHJ6"/>
<name>A0A8J7HHJ6_9CYAN</name>
<dbReference type="EMBL" id="JAECZB010000096">
    <property type="protein sequence ID" value="MBH8555668.1"/>
    <property type="molecule type" value="Genomic_DNA"/>
</dbReference>
<accession>A0A8J7HHJ6</accession>
<evidence type="ECO:0000313" key="2">
    <source>
        <dbReference type="Proteomes" id="UP000599391"/>
    </source>
</evidence>
<dbReference type="Proteomes" id="UP000599391">
    <property type="component" value="Unassembled WGS sequence"/>
</dbReference>
<gene>
    <name evidence="1" type="ORF">I8751_25650</name>
</gene>